<dbReference type="Proteomes" id="UP001652580">
    <property type="component" value="Chromosome 7"/>
</dbReference>
<name>A0ABM3TU77_BALAC</name>
<proteinExistence type="predicted"/>
<keyword evidence="1" id="KW-1185">Reference proteome</keyword>
<evidence type="ECO:0000313" key="1">
    <source>
        <dbReference type="Proteomes" id="UP001652580"/>
    </source>
</evidence>
<gene>
    <name evidence="2" type="primary">SPMIP7</name>
</gene>
<accession>A0ABM3TU77</accession>
<dbReference type="PANTHER" id="PTHR34759">
    <property type="entry name" value="SPERMATOGENESIS-ASSOCIATED PROTEIN 48"/>
    <property type="match status" value="1"/>
</dbReference>
<dbReference type="GeneID" id="103003767"/>
<evidence type="ECO:0000313" key="2">
    <source>
        <dbReference type="RefSeq" id="XP_057405651.1"/>
    </source>
</evidence>
<dbReference type="PANTHER" id="PTHR34759:SF1">
    <property type="entry name" value="SPERMATOGENESIS-ASSOCIATED PROTEIN 48"/>
    <property type="match status" value="1"/>
</dbReference>
<sequence length="485" mass="54778">MDARPSHREWKWALSPRKRLGGKNEATALDGMDRMQRSAPKMRKAIDMDSQHTHGKISISEGSFLSRTKAVENIDYPHYRALLRKLNMPFVKGVEDRHDCGRIEKKCNPTFLKFHTYPPSVLPDYHLHYPYPPPYGPDYPLFPLRDDVPLGDTCSGFVSPGGDADLKPGIGRTIPSLVDFSDVKPQHRVPRPDAGFQTTLKRKKILLEELKQDRRWNSRAVPDISIRARLGGWTSPLKVTALQPHHEEYSVNHLYTFDEEATCTDDGEPLLQSNKKYNAKDSFYKSSTQKAYEMVPWDKMLPPKLDPEETTVEKAADPISQCFTLKRYEGLPAITQMVGGLWDRFQTRSFLAPVKPVNFVSPSSRSKYIPLYTGCVQSTNADDVDNPCGDITSLAKPRSSEILYSHSSCSANIPGYTGKVHFTATHPANSDHPSTTPSPDSGVHHVLRREMAVDLFRHQGPLSRMVTTVKPYNPFNKKEKETVGY</sequence>
<dbReference type="InterPro" id="IPR027867">
    <property type="entry name" value="SPATA48"/>
</dbReference>
<organism evidence="1 2">
    <name type="scientific">Balaenoptera acutorostrata</name>
    <name type="common">Common minke whale</name>
    <name type="synonym">Balaena rostrata</name>
    <dbReference type="NCBI Taxonomy" id="9767"/>
    <lineage>
        <taxon>Eukaryota</taxon>
        <taxon>Metazoa</taxon>
        <taxon>Chordata</taxon>
        <taxon>Craniata</taxon>
        <taxon>Vertebrata</taxon>
        <taxon>Euteleostomi</taxon>
        <taxon>Mammalia</taxon>
        <taxon>Eutheria</taxon>
        <taxon>Laurasiatheria</taxon>
        <taxon>Artiodactyla</taxon>
        <taxon>Whippomorpha</taxon>
        <taxon>Cetacea</taxon>
        <taxon>Mysticeti</taxon>
        <taxon>Balaenopteridae</taxon>
        <taxon>Balaenoptera</taxon>
    </lineage>
</organism>
<dbReference type="RefSeq" id="XP_057405651.1">
    <property type="nucleotide sequence ID" value="XM_057549668.1"/>
</dbReference>
<protein>
    <submittedName>
        <fullName evidence="2">Spermatogenesis-associated protein 48</fullName>
    </submittedName>
</protein>
<dbReference type="Pfam" id="PF15073">
    <property type="entry name" value="SPATA48"/>
    <property type="match status" value="1"/>
</dbReference>
<reference evidence="2" key="1">
    <citation type="submission" date="2025-08" db="UniProtKB">
        <authorList>
            <consortium name="RefSeq"/>
        </authorList>
    </citation>
    <scope>IDENTIFICATION</scope>
</reference>